<evidence type="ECO:0000313" key="9">
    <source>
        <dbReference type="EMBL" id="SCX54437.1"/>
    </source>
</evidence>
<dbReference type="InterPro" id="IPR020846">
    <property type="entry name" value="MFS_dom"/>
</dbReference>
<evidence type="ECO:0000256" key="5">
    <source>
        <dbReference type="ARBA" id="ARBA00022989"/>
    </source>
</evidence>
<dbReference type="GO" id="GO:0005886">
    <property type="term" value="C:plasma membrane"/>
    <property type="evidence" value="ECO:0007669"/>
    <property type="project" value="UniProtKB-SubCell"/>
</dbReference>
<comment type="subcellular location">
    <subcellularLocation>
        <location evidence="1">Cell membrane</location>
        <topology evidence="1">Multi-pass membrane protein</topology>
    </subcellularLocation>
</comment>
<feature type="transmembrane region" description="Helical" evidence="7">
    <location>
        <begin position="142"/>
        <end position="164"/>
    </location>
</feature>
<dbReference type="PANTHER" id="PTHR43045:SF1">
    <property type="entry name" value="SHIKIMATE TRANSPORTER"/>
    <property type="match status" value="1"/>
</dbReference>
<keyword evidence="6 7" id="KW-0472">Membrane</keyword>
<dbReference type="SUPFAM" id="SSF103473">
    <property type="entry name" value="MFS general substrate transporter"/>
    <property type="match status" value="1"/>
</dbReference>
<evidence type="ECO:0000256" key="7">
    <source>
        <dbReference type="SAM" id="Phobius"/>
    </source>
</evidence>
<gene>
    <name evidence="9" type="ORF">SAMN03159343_3077</name>
</gene>
<dbReference type="InterPro" id="IPR036259">
    <property type="entry name" value="MFS_trans_sf"/>
</dbReference>
<dbReference type="InterPro" id="IPR011701">
    <property type="entry name" value="MFS"/>
</dbReference>
<sequence length="439" mass="45476">MARIAFAAGFGTALEFYDFAIYGTAAALVFNQVFFVTGDAWFGTFISLATFAIGFLMAPLGAVLFGWLGDRRGRRYSLVLSFSAMGLSTVAMGLLPSYAVVGALAPITLIALRMVHGLARGGENVGAAVFATEHAPEHRRGLYGSFVAMGSPIGAMMANGAFALVLLMPEDTVVTWGWRLPFLVGGVVLVVGLWVRRNVAETPEFQEMAAQAAAVADRAPAPLPLAQVLRTNGRTVLLAAGVNIGLTASTFALTTFMLSYATAAAPEGLGLPRGPVVLVSLLGLACHALMNVASAALSDRLGRRPVMMFGAALSVPAALAVFPLSGQGTVGSVALAVVLGFSATGVLFGPLYCFFAELFPREQRQSGAGLAYHLGGVLGGGISPLVANRIISGTGDAWNVGYYLAGLLVVSLLCLLALPETAPVRRTRPTVPSKDGAPV</sequence>
<dbReference type="PANTHER" id="PTHR43045">
    <property type="entry name" value="SHIKIMATE TRANSPORTER"/>
    <property type="match status" value="1"/>
</dbReference>
<dbReference type="Proteomes" id="UP000198981">
    <property type="component" value="Unassembled WGS sequence"/>
</dbReference>
<name>A0A1G4YLR6_9ACTN</name>
<evidence type="ECO:0000256" key="3">
    <source>
        <dbReference type="ARBA" id="ARBA00022475"/>
    </source>
</evidence>
<evidence type="ECO:0000256" key="6">
    <source>
        <dbReference type="ARBA" id="ARBA00023136"/>
    </source>
</evidence>
<feature type="transmembrane region" description="Helical" evidence="7">
    <location>
        <begin position="42"/>
        <end position="69"/>
    </location>
</feature>
<protein>
    <submittedName>
        <fullName evidence="9">Sugar phosphate permease</fullName>
    </submittedName>
</protein>
<evidence type="ECO:0000259" key="8">
    <source>
        <dbReference type="PROSITE" id="PS50850"/>
    </source>
</evidence>
<dbReference type="Pfam" id="PF07690">
    <property type="entry name" value="MFS_1"/>
    <property type="match status" value="1"/>
</dbReference>
<reference evidence="10" key="1">
    <citation type="submission" date="2016-10" db="EMBL/GenBank/DDBJ databases">
        <authorList>
            <person name="Varghese N."/>
            <person name="Submissions S."/>
        </authorList>
    </citation>
    <scope>NUCLEOTIDE SEQUENCE [LARGE SCALE GENOMIC DNA]</scope>
    <source>
        <strain evidence="10">DSM 45722</strain>
    </source>
</reference>
<dbReference type="AlphaFoldDB" id="A0A1G4YLR6"/>
<organism evidence="9 10">
    <name type="scientific">Klenkia marina</name>
    <dbReference type="NCBI Taxonomy" id="1960309"/>
    <lineage>
        <taxon>Bacteria</taxon>
        <taxon>Bacillati</taxon>
        <taxon>Actinomycetota</taxon>
        <taxon>Actinomycetes</taxon>
        <taxon>Geodermatophilales</taxon>
        <taxon>Geodermatophilaceae</taxon>
        <taxon>Klenkia</taxon>
    </lineage>
</organism>
<dbReference type="GO" id="GO:0022857">
    <property type="term" value="F:transmembrane transporter activity"/>
    <property type="evidence" value="ECO:0007669"/>
    <property type="project" value="InterPro"/>
</dbReference>
<feature type="transmembrane region" description="Helical" evidence="7">
    <location>
        <begin position="176"/>
        <end position="195"/>
    </location>
</feature>
<dbReference type="InterPro" id="IPR005829">
    <property type="entry name" value="Sugar_transporter_CS"/>
</dbReference>
<evidence type="ECO:0000256" key="2">
    <source>
        <dbReference type="ARBA" id="ARBA00022448"/>
    </source>
</evidence>
<dbReference type="STRING" id="1960309.SAMN03159343_3077"/>
<feature type="transmembrane region" description="Helical" evidence="7">
    <location>
        <begin position="275"/>
        <end position="294"/>
    </location>
</feature>
<evidence type="ECO:0000256" key="4">
    <source>
        <dbReference type="ARBA" id="ARBA00022692"/>
    </source>
</evidence>
<feature type="transmembrane region" description="Helical" evidence="7">
    <location>
        <begin position="400"/>
        <end position="418"/>
    </location>
</feature>
<keyword evidence="2" id="KW-0813">Transport</keyword>
<dbReference type="OrthoDB" id="8953821at2"/>
<accession>A0A1G4YLR6</accession>
<feature type="transmembrane region" description="Helical" evidence="7">
    <location>
        <begin position="76"/>
        <end position="95"/>
    </location>
</feature>
<proteinExistence type="predicted"/>
<feature type="domain" description="Major facilitator superfamily (MFS) profile" evidence="8">
    <location>
        <begin position="4"/>
        <end position="423"/>
    </location>
</feature>
<dbReference type="Gene3D" id="1.20.1250.20">
    <property type="entry name" value="MFS general substrate transporter like domains"/>
    <property type="match status" value="2"/>
</dbReference>
<evidence type="ECO:0000256" key="1">
    <source>
        <dbReference type="ARBA" id="ARBA00004651"/>
    </source>
</evidence>
<feature type="transmembrane region" description="Helical" evidence="7">
    <location>
        <begin position="367"/>
        <end position="388"/>
    </location>
</feature>
<keyword evidence="5 7" id="KW-1133">Transmembrane helix</keyword>
<dbReference type="EMBL" id="FMUH01000005">
    <property type="protein sequence ID" value="SCX54437.1"/>
    <property type="molecule type" value="Genomic_DNA"/>
</dbReference>
<dbReference type="PROSITE" id="PS00217">
    <property type="entry name" value="SUGAR_TRANSPORT_2"/>
    <property type="match status" value="1"/>
</dbReference>
<evidence type="ECO:0000313" key="10">
    <source>
        <dbReference type="Proteomes" id="UP000198981"/>
    </source>
</evidence>
<feature type="transmembrane region" description="Helical" evidence="7">
    <location>
        <begin position="236"/>
        <end position="263"/>
    </location>
</feature>
<dbReference type="PROSITE" id="PS00216">
    <property type="entry name" value="SUGAR_TRANSPORT_1"/>
    <property type="match status" value="1"/>
</dbReference>
<feature type="transmembrane region" description="Helical" evidence="7">
    <location>
        <begin position="101"/>
        <end position="121"/>
    </location>
</feature>
<dbReference type="PROSITE" id="PS50850">
    <property type="entry name" value="MFS"/>
    <property type="match status" value="1"/>
</dbReference>
<feature type="transmembrane region" description="Helical" evidence="7">
    <location>
        <begin position="330"/>
        <end position="355"/>
    </location>
</feature>
<keyword evidence="4 7" id="KW-0812">Transmembrane</keyword>
<feature type="transmembrane region" description="Helical" evidence="7">
    <location>
        <begin position="306"/>
        <end position="324"/>
    </location>
</feature>
<keyword evidence="3" id="KW-1003">Cell membrane</keyword>
<keyword evidence="10" id="KW-1185">Reference proteome</keyword>